<proteinExistence type="predicted"/>
<gene>
    <name evidence="2" type="ORF">DFQ14_101309</name>
</gene>
<evidence type="ECO:0000256" key="1">
    <source>
        <dbReference type="SAM" id="MobiDB-lite"/>
    </source>
</evidence>
<feature type="region of interest" description="Disordered" evidence="1">
    <location>
        <begin position="1"/>
        <end position="30"/>
    </location>
</feature>
<evidence type="ECO:0000313" key="2">
    <source>
        <dbReference type="EMBL" id="RCW46969.1"/>
    </source>
</evidence>
<accession>A0A368VZV6</accession>
<feature type="region of interest" description="Disordered" evidence="1">
    <location>
        <begin position="105"/>
        <end position="140"/>
    </location>
</feature>
<dbReference type="AlphaFoldDB" id="A0A368VZV6"/>
<keyword evidence="3" id="KW-1185">Reference proteome</keyword>
<evidence type="ECO:0000313" key="3">
    <source>
        <dbReference type="Proteomes" id="UP000253495"/>
    </source>
</evidence>
<organism evidence="2 3">
    <name type="scientific">Halopolyspora algeriensis</name>
    <dbReference type="NCBI Taxonomy" id="1500506"/>
    <lineage>
        <taxon>Bacteria</taxon>
        <taxon>Bacillati</taxon>
        <taxon>Actinomycetota</taxon>
        <taxon>Actinomycetes</taxon>
        <taxon>Actinomycetes incertae sedis</taxon>
        <taxon>Halopolyspora</taxon>
    </lineage>
</organism>
<sequence length="210" mass="22647">MQKRWRSSGHATDERKSRKTPLAVDAHSPPSRCPCRFTGGVIGVNLEPPPTQPAPAARWFRVDADVPGFDDATTAGWTALPGRTRPVGRVVRNFVPLHVRSRARAPSACQAGLDRPAQSGACRNGAPGRPALGRVRPASRGGLKTYRKFSQPGTEVPGRGSPTVSGRLLLEGTVGGVRVTGYVSAEPPRPSCRSRRVCVLCRAWRRSRSR</sequence>
<comment type="caution">
    <text evidence="2">The sequence shown here is derived from an EMBL/GenBank/DDBJ whole genome shotgun (WGS) entry which is preliminary data.</text>
</comment>
<protein>
    <submittedName>
        <fullName evidence="2">Uncharacterized protein</fullName>
    </submittedName>
</protein>
<dbReference type="Proteomes" id="UP000253495">
    <property type="component" value="Unassembled WGS sequence"/>
</dbReference>
<reference evidence="2 3" key="1">
    <citation type="submission" date="2018-07" db="EMBL/GenBank/DDBJ databases">
        <title>Genomic Encyclopedia of Type Strains, Phase III (KMG-III): the genomes of soil and plant-associated and newly described type strains.</title>
        <authorList>
            <person name="Whitman W."/>
        </authorList>
    </citation>
    <scope>NUCLEOTIDE SEQUENCE [LARGE SCALE GENOMIC DNA]</scope>
    <source>
        <strain evidence="2 3">CECT 8575</strain>
    </source>
</reference>
<dbReference type="EMBL" id="QPJC01000001">
    <property type="protein sequence ID" value="RCW46969.1"/>
    <property type="molecule type" value="Genomic_DNA"/>
</dbReference>
<name>A0A368VZV6_9ACTN</name>